<dbReference type="RefSeq" id="WP_073027274.1">
    <property type="nucleotide sequence ID" value="NZ_FQZS01000027.1"/>
</dbReference>
<dbReference type="GO" id="GO:0051287">
    <property type="term" value="F:NAD binding"/>
    <property type="evidence" value="ECO:0007669"/>
    <property type="project" value="InterPro"/>
</dbReference>
<proteinExistence type="predicted"/>
<dbReference type="Pfam" id="PF16924">
    <property type="entry name" value="DpaA_N"/>
    <property type="match status" value="1"/>
</dbReference>
<feature type="domain" description="D-isomer specific 2-hydroxyacid dehydrogenase NAD-binding" evidence="1">
    <location>
        <begin position="147"/>
        <end position="241"/>
    </location>
</feature>
<evidence type="ECO:0000313" key="4">
    <source>
        <dbReference type="Proteomes" id="UP000184442"/>
    </source>
</evidence>
<evidence type="ECO:0000313" key="3">
    <source>
        <dbReference type="EMBL" id="SHJ29726.1"/>
    </source>
</evidence>
<keyword evidence="4" id="KW-1185">Reference proteome</keyword>
<gene>
    <name evidence="3" type="ORF">SAMN02745176_03097</name>
</gene>
<sequence length="286" mass="32075">MSIGLKDRILILGGDERLVELAKLLTDKGFNVSTFGHESMDNESIMEYRTLEEGIYENNIIIGPVPFNTGQKINMKLSKKTASLNELCNYMKQDKKLYLGYPDKDFIEIAKEKDIKYYDYNSDESYQISNAAITAECAISIILKERSITISDSSILLIGYGRIGKILSSYLKAFNPDLYVAARKDTDLNWIRINGYKAIRIKGIDEIAKSIDVIINTVPRSVISNNTIEKIHRNSLIIDLASKPGGLDHDYAIKRGIKTIHALGLPGMVMPKSAAKVIMETIFTLQ</sequence>
<dbReference type="OrthoDB" id="8840764at2"/>
<dbReference type="EMBL" id="FQZS01000027">
    <property type="protein sequence ID" value="SHJ29726.1"/>
    <property type="molecule type" value="Genomic_DNA"/>
</dbReference>
<dbReference type="Proteomes" id="UP000184442">
    <property type="component" value="Unassembled WGS sequence"/>
</dbReference>
<dbReference type="SUPFAM" id="SSF51735">
    <property type="entry name" value="NAD(P)-binding Rossmann-fold domains"/>
    <property type="match status" value="1"/>
</dbReference>
<protein>
    <submittedName>
        <fullName evidence="3">Dipicolinate synthase subunit A</fullName>
    </submittedName>
</protein>
<dbReference type="InterPro" id="IPR006140">
    <property type="entry name" value="D-isomer_DH_NAD-bd"/>
</dbReference>
<dbReference type="InterPro" id="IPR036291">
    <property type="entry name" value="NAD(P)-bd_dom_sf"/>
</dbReference>
<dbReference type="InterPro" id="IPR031629">
    <property type="entry name" value="DpaA_N"/>
</dbReference>
<dbReference type="AlphaFoldDB" id="A0A1M6I5H6"/>
<accession>A0A1M6I5H6</accession>
<dbReference type="Gene3D" id="3.40.50.720">
    <property type="entry name" value="NAD(P)-binding Rossmann-like Domain"/>
    <property type="match status" value="1"/>
</dbReference>
<reference evidence="3 4" key="1">
    <citation type="submission" date="2016-11" db="EMBL/GenBank/DDBJ databases">
        <authorList>
            <person name="Jaros S."/>
            <person name="Januszkiewicz K."/>
            <person name="Wedrychowicz H."/>
        </authorList>
    </citation>
    <scope>NUCLEOTIDE SEQUENCE [LARGE SCALE GENOMIC DNA]</scope>
    <source>
        <strain evidence="3 4">DSM 19022</strain>
    </source>
</reference>
<feature type="domain" description="Dipicolinate synthase subunit A N-terminal" evidence="2">
    <location>
        <begin position="9"/>
        <end position="120"/>
    </location>
</feature>
<dbReference type="STRING" id="1122184.SAMN02745176_03097"/>
<dbReference type="Pfam" id="PF02826">
    <property type="entry name" value="2-Hacid_dh_C"/>
    <property type="match status" value="1"/>
</dbReference>
<name>A0A1M6I5H6_9FIRM</name>
<organism evidence="3 4">
    <name type="scientific">Lutispora thermophila DSM 19022</name>
    <dbReference type="NCBI Taxonomy" id="1122184"/>
    <lineage>
        <taxon>Bacteria</taxon>
        <taxon>Bacillati</taxon>
        <taxon>Bacillota</taxon>
        <taxon>Clostridia</taxon>
        <taxon>Lutisporales</taxon>
        <taxon>Lutisporaceae</taxon>
        <taxon>Lutispora</taxon>
    </lineage>
</organism>
<evidence type="ECO:0000259" key="1">
    <source>
        <dbReference type="Pfam" id="PF02826"/>
    </source>
</evidence>
<evidence type="ECO:0000259" key="2">
    <source>
        <dbReference type="Pfam" id="PF16924"/>
    </source>
</evidence>